<accession>A0AAV3ZBP0</accession>
<proteinExistence type="predicted"/>
<organism evidence="2 3">
    <name type="scientific">Plakobranchus ocellatus</name>
    <dbReference type="NCBI Taxonomy" id="259542"/>
    <lineage>
        <taxon>Eukaryota</taxon>
        <taxon>Metazoa</taxon>
        <taxon>Spiralia</taxon>
        <taxon>Lophotrochozoa</taxon>
        <taxon>Mollusca</taxon>
        <taxon>Gastropoda</taxon>
        <taxon>Heterobranchia</taxon>
        <taxon>Euthyneura</taxon>
        <taxon>Panpulmonata</taxon>
        <taxon>Sacoglossa</taxon>
        <taxon>Placobranchoidea</taxon>
        <taxon>Plakobranchidae</taxon>
        <taxon>Plakobranchus</taxon>
    </lineage>
</organism>
<gene>
    <name evidence="2" type="ORF">PoB_001858600</name>
</gene>
<comment type="caution">
    <text evidence="2">The sequence shown here is derived from an EMBL/GenBank/DDBJ whole genome shotgun (WGS) entry which is preliminary data.</text>
</comment>
<protein>
    <submittedName>
        <fullName evidence="2">Uncharacterized protein</fullName>
    </submittedName>
</protein>
<reference evidence="2 3" key="1">
    <citation type="journal article" date="2021" name="Elife">
        <title>Chloroplast acquisition without the gene transfer in kleptoplastic sea slugs, Plakobranchus ocellatus.</title>
        <authorList>
            <person name="Maeda T."/>
            <person name="Takahashi S."/>
            <person name="Yoshida T."/>
            <person name="Shimamura S."/>
            <person name="Takaki Y."/>
            <person name="Nagai Y."/>
            <person name="Toyoda A."/>
            <person name="Suzuki Y."/>
            <person name="Arimoto A."/>
            <person name="Ishii H."/>
            <person name="Satoh N."/>
            <person name="Nishiyama T."/>
            <person name="Hasebe M."/>
            <person name="Maruyama T."/>
            <person name="Minagawa J."/>
            <person name="Obokata J."/>
            <person name="Shigenobu S."/>
        </authorList>
    </citation>
    <scope>NUCLEOTIDE SEQUENCE [LARGE SCALE GENOMIC DNA]</scope>
</reference>
<name>A0AAV3ZBP0_9GAST</name>
<evidence type="ECO:0000313" key="3">
    <source>
        <dbReference type="Proteomes" id="UP000735302"/>
    </source>
</evidence>
<dbReference type="EMBL" id="BLXT01002217">
    <property type="protein sequence ID" value="GFN92080.1"/>
    <property type="molecule type" value="Genomic_DNA"/>
</dbReference>
<dbReference type="AlphaFoldDB" id="A0AAV3ZBP0"/>
<dbReference type="Proteomes" id="UP000735302">
    <property type="component" value="Unassembled WGS sequence"/>
</dbReference>
<feature type="region of interest" description="Disordered" evidence="1">
    <location>
        <begin position="1"/>
        <end position="34"/>
    </location>
</feature>
<sequence>MDKRLYTASPQQGDHRLSGRPSGQGADGGARTRDRWIPVDLRADALATVPPTPLRTGKYMKRKETEKERNPQVLKYSYRKLLKRFRNCWRSI</sequence>
<feature type="region of interest" description="Disordered" evidence="1">
    <location>
        <begin position="49"/>
        <end position="69"/>
    </location>
</feature>
<keyword evidence="3" id="KW-1185">Reference proteome</keyword>
<evidence type="ECO:0000313" key="2">
    <source>
        <dbReference type="EMBL" id="GFN92080.1"/>
    </source>
</evidence>
<evidence type="ECO:0000256" key="1">
    <source>
        <dbReference type="SAM" id="MobiDB-lite"/>
    </source>
</evidence>